<sequence length="99" mass="11265">MRSIAVEPEQLEASAARIEEHNQDYSRAYAQLFDAVDTMKAGWQGKDNTAFSTQISKFQTDFREMSVLCSQYAEFLRNSAKSYRQMQEDLASQAANLAQ</sequence>
<dbReference type="NCBIfam" id="TIGR03930">
    <property type="entry name" value="WXG100_ESAT6"/>
    <property type="match status" value="1"/>
</dbReference>
<reference evidence="2 3" key="1">
    <citation type="submission" date="2019-08" db="EMBL/GenBank/DDBJ databases">
        <title>In-depth cultivation of the pig gut microbiome towards novel bacterial diversity and tailored functional studies.</title>
        <authorList>
            <person name="Wylensek D."/>
            <person name="Hitch T.C.A."/>
            <person name="Clavel T."/>
        </authorList>
    </citation>
    <scope>NUCLEOTIDE SEQUENCE [LARGE SCALE GENOMIC DNA]</scope>
    <source>
        <strain evidence="2 3">Oil+RF-744-GAM-WT-6</strain>
    </source>
</reference>
<evidence type="ECO:0000313" key="3">
    <source>
        <dbReference type="Proteomes" id="UP000461880"/>
    </source>
</evidence>
<accession>A0A7X2TFA1</accession>
<dbReference type="InterPro" id="IPR010310">
    <property type="entry name" value="T7SS_ESAT-6-like"/>
</dbReference>
<proteinExistence type="inferred from homology"/>
<dbReference type="InterPro" id="IPR036689">
    <property type="entry name" value="ESAT-6-like_sf"/>
</dbReference>
<organism evidence="2 3">
    <name type="scientific">Stecheria intestinalis</name>
    <dbReference type="NCBI Taxonomy" id="2606630"/>
    <lineage>
        <taxon>Bacteria</taxon>
        <taxon>Bacillati</taxon>
        <taxon>Bacillota</taxon>
        <taxon>Erysipelotrichia</taxon>
        <taxon>Erysipelotrichales</taxon>
        <taxon>Erysipelotrichaceae</taxon>
        <taxon>Stecheria</taxon>
    </lineage>
</organism>
<dbReference type="Proteomes" id="UP000461880">
    <property type="component" value="Unassembled WGS sequence"/>
</dbReference>
<evidence type="ECO:0000313" key="2">
    <source>
        <dbReference type="EMBL" id="MSS57543.1"/>
    </source>
</evidence>
<dbReference type="AlphaFoldDB" id="A0A7X2TFA1"/>
<comment type="similarity">
    <text evidence="1">Belongs to the WXG100 family.</text>
</comment>
<dbReference type="SUPFAM" id="SSF140453">
    <property type="entry name" value="EsxAB dimer-like"/>
    <property type="match status" value="1"/>
</dbReference>
<protein>
    <recommendedName>
        <fullName evidence="1">ESAT-6-like protein</fullName>
    </recommendedName>
</protein>
<dbReference type="Pfam" id="PF06013">
    <property type="entry name" value="WXG100"/>
    <property type="match status" value="1"/>
</dbReference>
<name>A0A7X2TFA1_9FIRM</name>
<keyword evidence="3" id="KW-1185">Reference proteome</keyword>
<gene>
    <name evidence="2" type="ORF">FYJ51_01280</name>
</gene>
<dbReference type="Gene3D" id="1.10.287.1060">
    <property type="entry name" value="ESAT-6-like"/>
    <property type="match status" value="1"/>
</dbReference>
<dbReference type="EMBL" id="VUMN01000001">
    <property type="protein sequence ID" value="MSS57543.1"/>
    <property type="molecule type" value="Genomic_DNA"/>
</dbReference>
<evidence type="ECO:0000256" key="1">
    <source>
        <dbReference type="RuleBase" id="RU362001"/>
    </source>
</evidence>
<dbReference type="RefSeq" id="WP_105304907.1">
    <property type="nucleotide sequence ID" value="NZ_VUMN01000001.1"/>
</dbReference>
<comment type="caution">
    <text evidence="2">The sequence shown here is derived from an EMBL/GenBank/DDBJ whole genome shotgun (WGS) entry which is preliminary data.</text>
</comment>